<sequence>MTIEYLDKSGLTLLISKIKTALGGKVDVESGKGLSTNDYTSEEKSKLSGIASGAQANVIESVKVNGTKVEPSSKAVDISVPTKVSQLTNDSGFQNATQVNSTIAGKGYQTQSQVQSLINSAVGNIASIKYEKVSSLPVTGSNSVIYLVAHSHGTQDIYDEYIWIADTKTFEKIGNTDIDLSGYVKSSGLTAISTNDLSTMWG</sequence>
<evidence type="ECO:0000313" key="1">
    <source>
        <dbReference type="EMBL" id="DAF63933.1"/>
    </source>
</evidence>
<protein>
    <submittedName>
        <fullName evidence="1">Uncharacterized protein</fullName>
    </submittedName>
</protein>
<accession>A0A8S5TKW1</accession>
<organism evidence="1">
    <name type="scientific">virus sp. ct6zc1</name>
    <dbReference type="NCBI Taxonomy" id="2827984"/>
    <lineage>
        <taxon>Viruses</taxon>
    </lineage>
</organism>
<dbReference type="EMBL" id="BK032846">
    <property type="protein sequence ID" value="DAF63933.1"/>
    <property type="molecule type" value="Genomic_DNA"/>
</dbReference>
<name>A0A8S5TKW1_9VIRU</name>
<proteinExistence type="predicted"/>
<reference evidence="1" key="1">
    <citation type="journal article" date="2021" name="Proc. Natl. Acad. Sci. U.S.A.">
        <title>A Catalog of Tens of Thousands of Viruses from Human Metagenomes Reveals Hidden Associations with Chronic Diseases.</title>
        <authorList>
            <person name="Tisza M.J."/>
            <person name="Buck C.B."/>
        </authorList>
    </citation>
    <scope>NUCLEOTIDE SEQUENCE</scope>
    <source>
        <strain evidence="1">Ct6zc1</strain>
    </source>
</reference>